<feature type="region of interest" description="Disordered" evidence="1">
    <location>
        <begin position="290"/>
        <end position="336"/>
    </location>
</feature>
<feature type="compositionally biased region" description="Basic and acidic residues" evidence="1">
    <location>
        <begin position="88"/>
        <end position="101"/>
    </location>
</feature>
<feature type="compositionally biased region" description="Basic and acidic residues" evidence="1">
    <location>
        <begin position="235"/>
        <end position="246"/>
    </location>
</feature>
<evidence type="ECO:0000313" key="2">
    <source>
        <dbReference type="Proteomes" id="UP000694844"/>
    </source>
</evidence>
<proteinExistence type="predicted"/>
<sequence length="336" mass="36519">MASRGCCGFCGGDDRCVNSRGCEQYGHLPDDSTGSSGGLCESRQNDDDPFLFRIGKGTFGKEDMRDVTERVRESELVTMVQNPIYRAGKNESKVDKGDRTLANRSSPPRRPVPPRPSPPSIVPPLTNGDRWLPAESHFVSENGNTLHVRFGGGLRSQQRPRPSAPPAPKEEEKVESAAVGEAIGVRVTTRPAPPPGPAPPVPSTPLETPPEVKVEVKEEIVEDPRQQQPGRGIIRPREEKEEETPHARSTRRRLMVRREFKDVLPGYLPYIAEYAAERIGCALVARPLIPDRPSVSSSETQTTPTPPVTSAVALPTPPVTPPEGPLLRGLSGVPLP</sequence>
<feature type="compositionally biased region" description="Low complexity" evidence="1">
    <location>
        <begin position="293"/>
        <end position="314"/>
    </location>
</feature>
<dbReference type="KEGG" id="cvn:111120180"/>
<feature type="region of interest" description="Disordered" evidence="1">
    <location>
        <begin position="82"/>
        <end position="251"/>
    </location>
</feature>
<reference evidence="3" key="1">
    <citation type="submission" date="2025-08" db="UniProtKB">
        <authorList>
            <consortium name="RefSeq"/>
        </authorList>
    </citation>
    <scope>IDENTIFICATION</scope>
    <source>
        <tissue evidence="3">Whole sample</tissue>
    </source>
</reference>
<feature type="compositionally biased region" description="Pro residues" evidence="1">
    <location>
        <begin position="191"/>
        <end position="203"/>
    </location>
</feature>
<feature type="compositionally biased region" description="Basic and acidic residues" evidence="1">
    <location>
        <begin position="210"/>
        <end position="225"/>
    </location>
</feature>
<accession>A0A8B8CLG7</accession>
<evidence type="ECO:0000256" key="1">
    <source>
        <dbReference type="SAM" id="MobiDB-lite"/>
    </source>
</evidence>
<feature type="region of interest" description="Disordered" evidence="1">
    <location>
        <begin position="29"/>
        <end position="53"/>
    </location>
</feature>
<evidence type="ECO:0000313" key="3">
    <source>
        <dbReference type="RefSeq" id="XP_022316615.1"/>
    </source>
</evidence>
<organism evidence="2 3">
    <name type="scientific">Crassostrea virginica</name>
    <name type="common">Eastern oyster</name>
    <dbReference type="NCBI Taxonomy" id="6565"/>
    <lineage>
        <taxon>Eukaryota</taxon>
        <taxon>Metazoa</taxon>
        <taxon>Spiralia</taxon>
        <taxon>Lophotrochozoa</taxon>
        <taxon>Mollusca</taxon>
        <taxon>Bivalvia</taxon>
        <taxon>Autobranchia</taxon>
        <taxon>Pteriomorphia</taxon>
        <taxon>Ostreida</taxon>
        <taxon>Ostreoidea</taxon>
        <taxon>Ostreidae</taxon>
        <taxon>Crassostrea</taxon>
    </lineage>
</organism>
<keyword evidence="2" id="KW-1185">Reference proteome</keyword>
<name>A0A8B8CLG7_CRAVI</name>
<feature type="compositionally biased region" description="Pro residues" evidence="1">
    <location>
        <begin position="315"/>
        <end position="324"/>
    </location>
</feature>
<gene>
    <name evidence="3" type="primary">LOC111120180</name>
</gene>
<dbReference type="GeneID" id="111120180"/>
<feature type="compositionally biased region" description="Pro residues" evidence="1">
    <location>
        <begin position="108"/>
        <end position="122"/>
    </location>
</feature>
<protein>
    <submittedName>
        <fullName evidence="3">Pollen-specific leucine-rich repeat extensin-like protein 1</fullName>
    </submittedName>
</protein>
<dbReference type="Proteomes" id="UP000694844">
    <property type="component" value="Chromosome 2"/>
</dbReference>
<dbReference type="AlphaFoldDB" id="A0A8B8CLG7"/>
<feature type="compositionally biased region" description="Low complexity" evidence="1">
    <location>
        <begin position="176"/>
        <end position="190"/>
    </location>
</feature>
<dbReference type="RefSeq" id="XP_022316615.1">
    <property type="nucleotide sequence ID" value="XM_022460907.1"/>
</dbReference>